<keyword evidence="3" id="KW-1185">Reference proteome</keyword>
<name>A0A2A6BCI3_PRIPA</name>
<protein>
    <submittedName>
        <fullName evidence="2">Uncharacterized protein</fullName>
    </submittedName>
</protein>
<evidence type="ECO:0000313" key="3">
    <source>
        <dbReference type="Proteomes" id="UP000005239"/>
    </source>
</evidence>
<feature type="region of interest" description="Disordered" evidence="1">
    <location>
        <begin position="20"/>
        <end position="109"/>
    </location>
</feature>
<accession>A0A2A6BCI3</accession>
<organism evidence="2 3">
    <name type="scientific">Pristionchus pacificus</name>
    <name type="common">Parasitic nematode worm</name>
    <dbReference type="NCBI Taxonomy" id="54126"/>
    <lineage>
        <taxon>Eukaryota</taxon>
        <taxon>Metazoa</taxon>
        <taxon>Ecdysozoa</taxon>
        <taxon>Nematoda</taxon>
        <taxon>Chromadorea</taxon>
        <taxon>Rhabditida</taxon>
        <taxon>Rhabditina</taxon>
        <taxon>Diplogasteromorpha</taxon>
        <taxon>Diplogasteroidea</taxon>
        <taxon>Neodiplogasteridae</taxon>
        <taxon>Pristionchus</taxon>
    </lineage>
</organism>
<feature type="compositionally biased region" description="Basic residues" evidence="1">
    <location>
        <begin position="52"/>
        <end position="67"/>
    </location>
</feature>
<reference evidence="3" key="1">
    <citation type="journal article" date="2008" name="Nat. Genet.">
        <title>The Pristionchus pacificus genome provides a unique perspective on nematode lifestyle and parasitism.</title>
        <authorList>
            <person name="Dieterich C."/>
            <person name="Clifton S.W."/>
            <person name="Schuster L.N."/>
            <person name="Chinwalla A."/>
            <person name="Delehaunty K."/>
            <person name="Dinkelacker I."/>
            <person name="Fulton L."/>
            <person name="Fulton R."/>
            <person name="Godfrey J."/>
            <person name="Minx P."/>
            <person name="Mitreva M."/>
            <person name="Roeseler W."/>
            <person name="Tian H."/>
            <person name="Witte H."/>
            <person name="Yang S.P."/>
            <person name="Wilson R.K."/>
            <person name="Sommer R.J."/>
        </authorList>
    </citation>
    <scope>NUCLEOTIDE SEQUENCE [LARGE SCALE GENOMIC DNA]</scope>
    <source>
        <strain evidence="3">PS312</strain>
    </source>
</reference>
<gene>
    <name evidence="2" type="primary">WBGene00277267</name>
</gene>
<feature type="compositionally biased region" description="Basic and acidic residues" evidence="1">
    <location>
        <begin position="92"/>
        <end position="106"/>
    </location>
</feature>
<evidence type="ECO:0000256" key="1">
    <source>
        <dbReference type="SAM" id="MobiDB-lite"/>
    </source>
</evidence>
<accession>A0A8R1URG9</accession>
<dbReference type="Proteomes" id="UP000005239">
    <property type="component" value="Unassembled WGS sequence"/>
</dbReference>
<dbReference type="EnsemblMetazoa" id="PPA38898.1">
    <property type="protein sequence ID" value="PPA38898.1"/>
    <property type="gene ID" value="WBGene00277267"/>
</dbReference>
<reference evidence="2" key="2">
    <citation type="submission" date="2022-06" db="UniProtKB">
        <authorList>
            <consortium name="EnsemblMetazoa"/>
        </authorList>
    </citation>
    <scope>IDENTIFICATION</scope>
    <source>
        <strain evidence="2">PS312</strain>
    </source>
</reference>
<proteinExistence type="predicted"/>
<evidence type="ECO:0000313" key="2">
    <source>
        <dbReference type="EnsemblMetazoa" id="PPA38898.1"/>
    </source>
</evidence>
<dbReference type="AlphaFoldDB" id="A0A2A6BCI3"/>
<sequence length="156" mass="18166">RRCCVLRGTTRSQFRVGRRARECGNGGERRETVRTSGREEDGNQSRTNEKTKGKKKERNRHSAKKIGLKLGSQQKTKGKKLGRDDEESGDISSHDEDLMKQKEYGKKERKKWLTRGEGIETNPVTYCTKNDHCCWIRKSTILLDIEVCIFFSREWK</sequence>
<feature type="compositionally biased region" description="Basic and acidic residues" evidence="1">
    <location>
        <begin position="20"/>
        <end position="51"/>
    </location>
</feature>